<feature type="domain" description="Dynamin N-terminal" evidence="1">
    <location>
        <begin position="147"/>
        <end position="242"/>
    </location>
</feature>
<organism evidence="2 3">
    <name type="scientific">Pectobacterium aroidearum</name>
    <dbReference type="NCBI Taxonomy" id="1201031"/>
    <lineage>
        <taxon>Bacteria</taxon>
        <taxon>Pseudomonadati</taxon>
        <taxon>Pseudomonadota</taxon>
        <taxon>Gammaproteobacteria</taxon>
        <taxon>Enterobacterales</taxon>
        <taxon>Pectobacteriaceae</taxon>
        <taxon>Pectobacterium</taxon>
    </lineage>
</organism>
<evidence type="ECO:0000259" key="1">
    <source>
        <dbReference type="Pfam" id="PF00350"/>
    </source>
</evidence>
<sequence length="607" mass="66972">MNEEMLREDFLASFQQLQKQFDSSLNDAKALDAKFASRYQKFHATLSELLADARVKLPTSSPLSHSLTEFIDGLETLDKAWKAKLENQDKGLSFRKNFEDSLLVYVYGKVKSGKSSLGNYMAWGYTDPTPEQQDGKKHDYQTYENSHAENGDAHNEAEQQAKFRVGATEATSSIQSFRLPGLTWVDSPGLHSVRAENGELAKEHADHADLILYTMKSSAPGRASDLAEIRDLYSKEKNIMLLLTSSDKKAHGWDSEKNEATERCVMKSAQDRLLQRDYVKKELQEANLDISNVEILSLSARYAELNADNPEAIKESGMGQLFATLHQISQARGVRMKRAVPMTNFKNFLTGCISEVTAYHTLTGSFTQELEKLSAGLPKQRVPAIREAQAKMRADIQATFDTLAAGRDDESQVNAALKQSKSTWDSQMEKRIGSALNAILAEVMKEFKASITATWQTSTLTLPTFSVEKVTEQIPDGYIKGTRSRNSGLGGLIGGGLGLLLGPVGVAVGASIGAGLGAMTGNSSRPGMRNIEVAVGDNLNDLRTRVLDIYNERIEKEIQLQVETHFSTLLRDMSDSCSTLETEIKDFKTTLVALKKSAEDTLTKEVA</sequence>
<evidence type="ECO:0000313" key="2">
    <source>
        <dbReference type="EMBL" id="MBA5231890.1"/>
    </source>
</evidence>
<comment type="caution">
    <text evidence="2">The sequence shown here is derived from an EMBL/GenBank/DDBJ whole genome shotgun (WGS) entry which is preliminary data.</text>
</comment>
<evidence type="ECO:0000313" key="3">
    <source>
        <dbReference type="Proteomes" id="UP000530038"/>
    </source>
</evidence>
<dbReference type="InterPro" id="IPR045063">
    <property type="entry name" value="Dynamin_N"/>
</dbReference>
<accession>A0ABR5ZBI3</accession>
<gene>
    <name evidence="2" type="ORF">H2Y56_07165</name>
</gene>
<dbReference type="Gene3D" id="3.40.50.300">
    <property type="entry name" value="P-loop containing nucleotide triphosphate hydrolases"/>
    <property type="match status" value="1"/>
</dbReference>
<name>A0ABR5ZBI3_9GAMM</name>
<proteinExistence type="predicted"/>
<dbReference type="EMBL" id="JACERK010000002">
    <property type="protein sequence ID" value="MBA5231890.1"/>
    <property type="molecule type" value="Genomic_DNA"/>
</dbReference>
<reference evidence="2 3" key="1">
    <citation type="submission" date="2020-07" db="EMBL/GenBank/DDBJ databases">
        <title>Characterization of Pectobacterium aroidearum strains causing soft rot on Amorphophallus konjac.</title>
        <authorList>
            <person name="Xie H."/>
        </authorList>
    </citation>
    <scope>NUCLEOTIDE SEQUENCE [LARGE SCALE GENOMIC DNA]</scope>
    <source>
        <strain evidence="2 3">MY10</strain>
    </source>
</reference>
<dbReference type="InterPro" id="IPR027417">
    <property type="entry name" value="P-loop_NTPase"/>
</dbReference>
<dbReference type="Pfam" id="PF00350">
    <property type="entry name" value="Dynamin_N"/>
    <property type="match status" value="1"/>
</dbReference>
<dbReference type="RefSeq" id="WP_181829045.1">
    <property type="nucleotide sequence ID" value="NZ_CP104757.1"/>
</dbReference>
<protein>
    <submittedName>
        <fullName evidence="2">Dynamin family protein</fullName>
    </submittedName>
</protein>
<dbReference type="SUPFAM" id="SSF52540">
    <property type="entry name" value="P-loop containing nucleoside triphosphate hydrolases"/>
    <property type="match status" value="1"/>
</dbReference>
<keyword evidence="3" id="KW-1185">Reference proteome</keyword>
<dbReference type="Proteomes" id="UP000530038">
    <property type="component" value="Unassembled WGS sequence"/>
</dbReference>